<evidence type="ECO:0000256" key="14">
    <source>
        <dbReference type="ARBA" id="ARBA00025228"/>
    </source>
</evidence>
<proteinExistence type="inferred from homology"/>
<protein>
    <recommendedName>
        <fullName evidence="6 19">Adenosylcobinamide-GDP ribazoletransferase</fullName>
        <ecNumber evidence="5 19">2.7.8.26</ecNumber>
    </recommendedName>
    <alternativeName>
        <fullName evidence="16 19">Cobalamin synthase</fullName>
    </alternativeName>
    <alternativeName>
        <fullName evidence="15 19">Cobalamin-5'-phosphate synthase</fullName>
    </alternativeName>
</protein>
<evidence type="ECO:0000256" key="6">
    <source>
        <dbReference type="ARBA" id="ARBA00015850"/>
    </source>
</evidence>
<comment type="catalytic activity">
    <reaction evidence="17 19">
        <text>alpha-ribazole + adenosylcob(III)inamide-GDP = adenosylcob(III)alamin + GMP + H(+)</text>
        <dbReference type="Rhea" id="RHEA:16049"/>
        <dbReference type="ChEBI" id="CHEBI:10329"/>
        <dbReference type="ChEBI" id="CHEBI:15378"/>
        <dbReference type="ChEBI" id="CHEBI:18408"/>
        <dbReference type="ChEBI" id="CHEBI:58115"/>
        <dbReference type="ChEBI" id="CHEBI:60487"/>
        <dbReference type="EC" id="2.7.8.26"/>
    </reaction>
</comment>
<comment type="catalytic activity">
    <reaction evidence="18 19">
        <text>alpha-ribazole 5'-phosphate + adenosylcob(III)inamide-GDP = adenosylcob(III)alamin 5'-phosphate + GMP + H(+)</text>
        <dbReference type="Rhea" id="RHEA:23560"/>
        <dbReference type="ChEBI" id="CHEBI:15378"/>
        <dbReference type="ChEBI" id="CHEBI:57918"/>
        <dbReference type="ChEBI" id="CHEBI:58115"/>
        <dbReference type="ChEBI" id="CHEBI:60487"/>
        <dbReference type="ChEBI" id="CHEBI:60493"/>
        <dbReference type="EC" id="2.7.8.26"/>
    </reaction>
</comment>
<feature type="transmembrane region" description="Helical" evidence="19">
    <location>
        <begin position="177"/>
        <end position="196"/>
    </location>
</feature>
<gene>
    <name evidence="19 20" type="primary">cobS</name>
    <name evidence="20" type="ORF">CFR72_00080</name>
</gene>
<comment type="similarity">
    <text evidence="4 19">Belongs to the CobS family.</text>
</comment>
<keyword evidence="7 19" id="KW-1003">Cell membrane</keyword>
<name>A0A318Q1G0_9PROT</name>
<keyword evidence="11 19" id="KW-0460">Magnesium</keyword>
<reference evidence="20 21" key="1">
    <citation type="submission" date="2017-07" db="EMBL/GenBank/DDBJ databases">
        <title>A draft genome sequence of Gluconacetobacter entanii LTH 4560.</title>
        <authorList>
            <person name="Skraban J."/>
            <person name="Cleenwerck I."/>
            <person name="Vandamme P."/>
            <person name="Trcek J."/>
        </authorList>
    </citation>
    <scope>NUCLEOTIDE SEQUENCE [LARGE SCALE GENOMIC DNA]</scope>
    <source>
        <strain evidence="20 21">LTH 4560</strain>
    </source>
</reference>
<dbReference type="Pfam" id="PF02654">
    <property type="entry name" value="CobS"/>
    <property type="match status" value="1"/>
</dbReference>
<evidence type="ECO:0000256" key="7">
    <source>
        <dbReference type="ARBA" id="ARBA00022475"/>
    </source>
</evidence>
<keyword evidence="13 19" id="KW-0472">Membrane</keyword>
<dbReference type="GO" id="GO:0051073">
    <property type="term" value="F:adenosylcobinamide-GDP ribazoletransferase activity"/>
    <property type="evidence" value="ECO:0007669"/>
    <property type="project" value="UniProtKB-UniRule"/>
</dbReference>
<dbReference type="NCBIfam" id="TIGR00317">
    <property type="entry name" value="cobS"/>
    <property type="match status" value="1"/>
</dbReference>
<feature type="transmembrane region" description="Helical" evidence="19">
    <location>
        <begin position="202"/>
        <end position="222"/>
    </location>
</feature>
<evidence type="ECO:0000256" key="9">
    <source>
        <dbReference type="ARBA" id="ARBA00022679"/>
    </source>
</evidence>
<feature type="transmembrane region" description="Helical" evidence="19">
    <location>
        <begin position="234"/>
        <end position="254"/>
    </location>
</feature>
<dbReference type="GO" id="GO:0005886">
    <property type="term" value="C:plasma membrane"/>
    <property type="evidence" value="ECO:0007669"/>
    <property type="project" value="UniProtKB-SubCell"/>
</dbReference>
<dbReference type="PANTHER" id="PTHR34148:SF1">
    <property type="entry name" value="ADENOSYLCOBINAMIDE-GDP RIBAZOLETRANSFERASE"/>
    <property type="match status" value="1"/>
</dbReference>
<feature type="transmembrane region" description="Helical" evidence="19">
    <location>
        <begin position="116"/>
        <end position="136"/>
    </location>
</feature>
<evidence type="ECO:0000256" key="11">
    <source>
        <dbReference type="ARBA" id="ARBA00022842"/>
    </source>
</evidence>
<sequence>MTGALARLRADIVYGVGLLTRLPVGVLARDGLPYSMTRSVWTWPTVGAVCGLLGAGMFIALSHLRIAPLPAAALAVAAQLLLTGGLHEDGLADMADGFGGGRTRARKLEIMRDSRIGSYGMMALCLALLARVGAISTLPAGLALLVLPVAGALARVAMAGVLAVLPPARTDGLASTMARIPLPALAACMLPPLGLAPWLLGAWAGGWAILVTLAMGSAMAALAYRQVGGQTGDVLGAVACLGECVLLAAIPAALA</sequence>
<comment type="caution">
    <text evidence="20">The sequence shown here is derived from an EMBL/GenBank/DDBJ whole genome shotgun (WGS) entry which is preliminary data.</text>
</comment>
<evidence type="ECO:0000313" key="21">
    <source>
        <dbReference type="Proteomes" id="UP000248301"/>
    </source>
</evidence>
<organism evidence="20 21">
    <name type="scientific">Gluconacetobacter entanii</name>
    <dbReference type="NCBI Taxonomy" id="108528"/>
    <lineage>
        <taxon>Bacteria</taxon>
        <taxon>Pseudomonadati</taxon>
        <taxon>Pseudomonadota</taxon>
        <taxon>Alphaproteobacteria</taxon>
        <taxon>Acetobacterales</taxon>
        <taxon>Acetobacteraceae</taxon>
        <taxon>Gluconacetobacter</taxon>
    </lineage>
</organism>
<evidence type="ECO:0000256" key="1">
    <source>
        <dbReference type="ARBA" id="ARBA00001946"/>
    </source>
</evidence>
<comment type="pathway">
    <text evidence="3 19">Cofactor biosynthesis; adenosylcobalamin biosynthesis; adenosylcobalamin from cob(II)yrinate a,c-diamide: step 7/7.</text>
</comment>
<dbReference type="GO" id="GO:0008818">
    <property type="term" value="F:cobalamin 5'-phosphate synthase activity"/>
    <property type="evidence" value="ECO:0007669"/>
    <property type="project" value="UniProtKB-UniRule"/>
</dbReference>
<evidence type="ECO:0000256" key="2">
    <source>
        <dbReference type="ARBA" id="ARBA00004651"/>
    </source>
</evidence>
<evidence type="ECO:0000256" key="10">
    <source>
        <dbReference type="ARBA" id="ARBA00022692"/>
    </source>
</evidence>
<evidence type="ECO:0000256" key="19">
    <source>
        <dbReference type="HAMAP-Rule" id="MF_00719"/>
    </source>
</evidence>
<dbReference type="EMBL" id="NKUF01000001">
    <property type="protein sequence ID" value="PYD64602.1"/>
    <property type="molecule type" value="Genomic_DNA"/>
</dbReference>
<evidence type="ECO:0000256" key="4">
    <source>
        <dbReference type="ARBA" id="ARBA00010561"/>
    </source>
</evidence>
<evidence type="ECO:0000256" key="13">
    <source>
        <dbReference type="ARBA" id="ARBA00023136"/>
    </source>
</evidence>
<evidence type="ECO:0000256" key="15">
    <source>
        <dbReference type="ARBA" id="ARBA00032605"/>
    </source>
</evidence>
<feature type="transmembrane region" description="Helical" evidence="19">
    <location>
        <begin position="40"/>
        <end position="61"/>
    </location>
</feature>
<dbReference type="EC" id="2.7.8.26" evidence="5 19"/>
<dbReference type="InterPro" id="IPR003805">
    <property type="entry name" value="CobS"/>
</dbReference>
<dbReference type="OrthoDB" id="9794626at2"/>
<feature type="transmembrane region" description="Helical" evidence="19">
    <location>
        <begin position="12"/>
        <end position="28"/>
    </location>
</feature>
<evidence type="ECO:0000256" key="5">
    <source>
        <dbReference type="ARBA" id="ARBA00013200"/>
    </source>
</evidence>
<comment type="function">
    <text evidence="14 19">Joins adenosylcobinamide-GDP and alpha-ribazole to generate adenosylcobalamin (Ado-cobalamin). Also synthesizes adenosylcobalamin 5'-phosphate from adenosylcobinamide-GDP and alpha-ribazole 5'-phosphate.</text>
</comment>
<evidence type="ECO:0000256" key="12">
    <source>
        <dbReference type="ARBA" id="ARBA00022989"/>
    </source>
</evidence>
<keyword evidence="9 19" id="KW-0808">Transferase</keyword>
<dbReference type="GO" id="GO:0009236">
    <property type="term" value="P:cobalamin biosynthetic process"/>
    <property type="evidence" value="ECO:0007669"/>
    <property type="project" value="UniProtKB-UniRule"/>
</dbReference>
<accession>A0A318Q1G0</accession>
<evidence type="ECO:0000256" key="3">
    <source>
        <dbReference type="ARBA" id="ARBA00004663"/>
    </source>
</evidence>
<comment type="subcellular location">
    <subcellularLocation>
        <location evidence="2 19">Cell membrane</location>
        <topology evidence="2 19">Multi-pass membrane protein</topology>
    </subcellularLocation>
</comment>
<keyword evidence="10 19" id="KW-0812">Transmembrane</keyword>
<evidence type="ECO:0000256" key="17">
    <source>
        <dbReference type="ARBA" id="ARBA00048623"/>
    </source>
</evidence>
<dbReference type="HAMAP" id="MF_00719">
    <property type="entry name" value="CobS"/>
    <property type="match status" value="1"/>
</dbReference>
<evidence type="ECO:0000256" key="16">
    <source>
        <dbReference type="ARBA" id="ARBA00032853"/>
    </source>
</evidence>
<dbReference type="RefSeq" id="WP_110912063.1">
    <property type="nucleotide sequence ID" value="NZ_NKUF01000001.1"/>
</dbReference>
<comment type="cofactor">
    <cofactor evidence="1 19">
        <name>Mg(2+)</name>
        <dbReference type="ChEBI" id="CHEBI:18420"/>
    </cofactor>
</comment>
<dbReference type="PANTHER" id="PTHR34148">
    <property type="entry name" value="ADENOSYLCOBINAMIDE-GDP RIBAZOLETRANSFERASE"/>
    <property type="match status" value="1"/>
</dbReference>
<keyword evidence="12 19" id="KW-1133">Transmembrane helix</keyword>
<evidence type="ECO:0000256" key="18">
    <source>
        <dbReference type="ARBA" id="ARBA00049504"/>
    </source>
</evidence>
<feature type="transmembrane region" description="Helical" evidence="19">
    <location>
        <begin position="142"/>
        <end position="165"/>
    </location>
</feature>
<keyword evidence="8 19" id="KW-0169">Cobalamin biosynthesis</keyword>
<dbReference type="Proteomes" id="UP000248301">
    <property type="component" value="Unassembled WGS sequence"/>
</dbReference>
<dbReference type="AlphaFoldDB" id="A0A318Q1G0"/>
<evidence type="ECO:0000313" key="20">
    <source>
        <dbReference type="EMBL" id="PYD64602.1"/>
    </source>
</evidence>
<dbReference type="UniPathway" id="UPA00148">
    <property type="reaction ID" value="UER00238"/>
</dbReference>
<evidence type="ECO:0000256" key="8">
    <source>
        <dbReference type="ARBA" id="ARBA00022573"/>
    </source>
</evidence>